<name>A0A8R7QBU6_TRIUA</name>
<reference evidence="1" key="2">
    <citation type="submission" date="2018-03" db="EMBL/GenBank/DDBJ databases">
        <title>The Triticum urartu genome reveals the dynamic nature of wheat genome evolution.</title>
        <authorList>
            <person name="Ling H."/>
            <person name="Ma B."/>
            <person name="Shi X."/>
            <person name="Liu H."/>
            <person name="Dong L."/>
            <person name="Sun H."/>
            <person name="Cao Y."/>
            <person name="Gao Q."/>
            <person name="Zheng S."/>
            <person name="Li Y."/>
            <person name="Yu Y."/>
            <person name="Du H."/>
            <person name="Qi M."/>
            <person name="Li Y."/>
            <person name="Yu H."/>
            <person name="Cui Y."/>
            <person name="Wang N."/>
            <person name="Chen C."/>
            <person name="Wu H."/>
            <person name="Zhao Y."/>
            <person name="Zhang J."/>
            <person name="Li Y."/>
            <person name="Zhou W."/>
            <person name="Zhang B."/>
            <person name="Hu W."/>
            <person name="Eijk M."/>
            <person name="Tang J."/>
            <person name="Witsenboer H."/>
            <person name="Zhao S."/>
            <person name="Li Z."/>
            <person name="Zhang A."/>
            <person name="Wang D."/>
            <person name="Liang C."/>
        </authorList>
    </citation>
    <scope>NUCLEOTIDE SEQUENCE [LARGE SCALE GENOMIC DNA]</scope>
    <source>
        <strain evidence="1">cv. G1812</strain>
    </source>
</reference>
<dbReference type="Gramene" id="TuG1812G0500001194.01.T01">
    <property type="protein sequence ID" value="TuG1812G0500001194.01.T01.cds310673"/>
    <property type="gene ID" value="TuG1812G0500001194.01"/>
</dbReference>
<keyword evidence="2" id="KW-1185">Reference proteome</keyword>
<proteinExistence type="predicted"/>
<sequence>MTTSTEDTMEGMVVETSTGLVSTGEIVGLCSLTSEVTSS</sequence>
<evidence type="ECO:0000313" key="1">
    <source>
        <dbReference type="EnsemblPlants" id="TuG1812G0500001194.01.T01.cds310673"/>
    </source>
</evidence>
<reference evidence="1" key="3">
    <citation type="submission" date="2022-06" db="UniProtKB">
        <authorList>
            <consortium name="EnsemblPlants"/>
        </authorList>
    </citation>
    <scope>IDENTIFICATION</scope>
</reference>
<organism evidence="1 2">
    <name type="scientific">Triticum urartu</name>
    <name type="common">Red wild einkorn</name>
    <name type="synonym">Crithodium urartu</name>
    <dbReference type="NCBI Taxonomy" id="4572"/>
    <lineage>
        <taxon>Eukaryota</taxon>
        <taxon>Viridiplantae</taxon>
        <taxon>Streptophyta</taxon>
        <taxon>Embryophyta</taxon>
        <taxon>Tracheophyta</taxon>
        <taxon>Spermatophyta</taxon>
        <taxon>Magnoliopsida</taxon>
        <taxon>Liliopsida</taxon>
        <taxon>Poales</taxon>
        <taxon>Poaceae</taxon>
        <taxon>BOP clade</taxon>
        <taxon>Pooideae</taxon>
        <taxon>Triticodae</taxon>
        <taxon>Triticeae</taxon>
        <taxon>Triticinae</taxon>
        <taxon>Triticum</taxon>
    </lineage>
</organism>
<dbReference type="EnsemblPlants" id="TuG1812G0500001194.01.T01">
    <property type="protein sequence ID" value="TuG1812G0500001194.01.T01.cds310673"/>
    <property type="gene ID" value="TuG1812G0500001194.01"/>
</dbReference>
<reference evidence="2" key="1">
    <citation type="journal article" date="2013" name="Nature">
        <title>Draft genome of the wheat A-genome progenitor Triticum urartu.</title>
        <authorList>
            <person name="Ling H.Q."/>
            <person name="Zhao S."/>
            <person name="Liu D."/>
            <person name="Wang J."/>
            <person name="Sun H."/>
            <person name="Zhang C."/>
            <person name="Fan H."/>
            <person name="Li D."/>
            <person name="Dong L."/>
            <person name="Tao Y."/>
            <person name="Gao C."/>
            <person name="Wu H."/>
            <person name="Li Y."/>
            <person name="Cui Y."/>
            <person name="Guo X."/>
            <person name="Zheng S."/>
            <person name="Wang B."/>
            <person name="Yu K."/>
            <person name="Liang Q."/>
            <person name="Yang W."/>
            <person name="Lou X."/>
            <person name="Chen J."/>
            <person name="Feng M."/>
            <person name="Jian J."/>
            <person name="Zhang X."/>
            <person name="Luo G."/>
            <person name="Jiang Y."/>
            <person name="Liu J."/>
            <person name="Wang Z."/>
            <person name="Sha Y."/>
            <person name="Zhang B."/>
            <person name="Wu H."/>
            <person name="Tang D."/>
            <person name="Shen Q."/>
            <person name="Xue P."/>
            <person name="Zou S."/>
            <person name="Wang X."/>
            <person name="Liu X."/>
            <person name="Wang F."/>
            <person name="Yang Y."/>
            <person name="An X."/>
            <person name="Dong Z."/>
            <person name="Zhang K."/>
            <person name="Zhang X."/>
            <person name="Luo M.C."/>
            <person name="Dvorak J."/>
            <person name="Tong Y."/>
            <person name="Wang J."/>
            <person name="Yang H."/>
            <person name="Li Z."/>
            <person name="Wang D."/>
            <person name="Zhang A."/>
            <person name="Wang J."/>
        </authorList>
    </citation>
    <scope>NUCLEOTIDE SEQUENCE</scope>
    <source>
        <strain evidence="2">cv. G1812</strain>
    </source>
</reference>
<protein>
    <submittedName>
        <fullName evidence="1">Uncharacterized protein</fullName>
    </submittedName>
</protein>
<dbReference type="Proteomes" id="UP000015106">
    <property type="component" value="Chromosome 5"/>
</dbReference>
<evidence type="ECO:0000313" key="2">
    <source>
        <dbReference type="Proteomes" id="UP000015106"/>
    </source>
</evidence>
<accession>A0A8R7QBU6</accession>
<dbReference type="AlphaFoldDB" id="A0A8R7QBU6"/>